<dbReference type="SUPFAM" id="SSF53850">
    <property type="entry name" value="Periplasmic binding protein-like II"/>
    <property type="match status" value="1"/>
</dbReference>
<feature type="chain" id="PRO_5021984603" evidence="1">
    <location>
        <begin position="24"/>
        <end position="650"/>
    </location>
</feature>
<dbReference type="InterPro" id="IPR039424">
    <property type="entry name" value="SBP_5"/>
</dbReference>
<dbReference type="GO" id="GO:1904680">
    <property type="term" value="F:peptide transmembrane transporter activity"/>
    <property type="evidence" value="ECO:0007669"/>
    <property type="project" value="TreeGrafter"/>
</dbReference>
<sequence>MKRKLIVLLLVGAMCLVGATALAYNEAPMLRVKVAAGELPPVEERLPEEPSVLEPLEEIGQYGGTIHVFAADPFPWYDLGESADRGAWLLHFVSAEDGGVTVVGDLAKGGEFSADKKSFTLHLREGAKWSDGAPFTADDIVFMYEDMHWTTGVETWWAGLDMEALKRVVKVDDYTVRYEMDEPWPVMEMRLANWIAGGIYEGYMPKHYLKEWHIKYNPEANELAKEEGFENWQAAFNYHADFSPTRDLNRPTMQAWILEEFTTSYKVHVRNPYYWKVDTAGNQLPYVDKIVATIVDPEVYQMKIIAGEADVAYAQTRIENYPLYKENEEEGGYRVVAIPGTYGADVKLEVNLTYPNDPARQTLYQDVRFRRALSLAINREEINETVYFGLGVPRQLTVLPTTSYYKKEWAEAYAQYDPNTANRLLNEAGLTERDKDGFRLGLDGKSLLLAIEYSQLEVATPTTLLELVKEYWENVGLRVLLKFEDSVLWNTRVVESNDHDIGAMYQDCCEEISNYLMGAGSWRTGGTVAWGHSWHDWLKAEDDIAAGRKTLADFEGGKMPGEEPPEEFKQLEEWAELRTATEFGSKEYEELSQQIYDFHADKVLMIGTVGLVPLIYIANKNLGNVPEAFGPGMQVWCDLAYLGDQLFWKK</sequence>
<comment type="caution">
    <text evidence="3">The sequence shown here is derived from an EMBL/GenBank/DDBJ whole genome shotgun (WGS) entry which is preliminary data.</text>
</comment>
<gene>
    <name evidence="3" type="ORF">E3J95_01745</name>
</gene>
<dbReference type="EMBL" id="SOKU01000082">
    <property type="protein sequence ID" value="TES86523.1"/>
    <property type="molecule type" value="Genomic_DNA"/>
</dbReference>
<name>A0A523QLA8_UNCAE</name>
<dbReference type="InterPro" id="IPR023765">
    <property type="entry name" value="SBP_5_CS"/>
</dbReference>
<dbReference type="CDD" id="cd08500">
    <property type="entry name" value="PBP2_NikA_DppA_OppA_like_4"/>
    <property type="match status" value="1"/>
</dbReference>
<organism evidence="3 4">
    <name type="scientific">Aerophobetes bacterium</name>
    <dbReference type="NCBI Taxonomy" id="2030807"/>
    <lineage>
        <taxon>Bacteria</taxon>
        <taxon>Candidatus Aerophobota</taxon>
    </lineage>
</organism>
<dbReference type="PANTHER" id="PTHR30290">
    <property type="entry name" value="PERIPLASMIC BINDING COMPONENT OF ABC TRANSPORTER"/>
    <property type="match status" value="1"/>
</dbReference>
<dbReference type="Gene3D" id="3.10.105.10">
    <property type="entry name" value="Dipeptide-binding Protein, Domain 3"/>
    <property type="match status" value="1"/>
</dbReference>
<dbReference type="PANTHER" id="PTHR30290:SF62">
    <property type="entry name" value="OLIGOPEPTIDE ABC TRANSPORTER, PERIPLASMIC OLIGOPEPTIDE-BINDING PROTEIN"/>
    <property type="match status" value="1"/>
</dbReference>
<dbReference type="Gene3D" id="3.40.190.10">
    <property type="entry name" value="Periplasmic binding protein-like II"/>
    <property type="match status" value="1"/>
</dbReference>
<dbReference type="GO" id="GO:0015833">
    <property type="term" value="P:peptide transport"/>
    <property type="evidence" value="ECO:0007669"/>
    <property type="project" value="TreeGrafter"/>
</dbReference>
<feature type="signal peptide" evidence="1">
    <location>
        <begin position="1"/>
        <end position="23"/>
    </location>
</feature>
<keyword evidence="1" id="KW-0732">Signal</keyword>
<evidence type="ECO:0000256" key="1">
    <source>
        <dbReference type="SAM" id="SignalP"/>
    </source>
</evidence>
<dbReference type="Pfam" id="PF00496">
    <property type="entry name" value="SBP_bac_5"/>
    <property type="match status" value="1"/>
</dbReference>
<evidence type="ECO:0000313" key="4">
    <source>
        <dbReference type="Proteomes" id="UP000320781"/>
    </source>
</evidence>
<reference evidence="3 4" key="1">
    <citation type="submission" date="2019-03" db="EMBL/GenBank/DDBJ databases">
        <title>Metabolic potential of uncultured bacteria and archaea associated with petroleum seepage in deep-sea sediments.</title>
        <authorList>
            <person name="Dong X."/>
            <person name="Hubert C."/>
        </authorList>
    </citation>
    <scope>NUCLEOTIDE SEQUENCE [LARGE SCALE GENOMIC DNA]</scope>
    <source>
        <strain evidence="3">E44_bin92</strain>
    </source>
</reference>
<proteinExistence type="predicted"/>
<evidence type="ECO:0000259" key="2">
    <source>
        <dbReference type="Pfam" id="PF00496"/>
    </source>
</evidence>
<feature type="domain" description="Solute-binding protein family 5" evidence="2">
    <location>
        <begin position="101"/>
        <end position="501"/>
    </location>
</feature>
<accession>A0A523QLA8</accession>
<dbReference type="AlphaFoldDB" id="A0A523QLA8"/>
<protein>
    <submittedName>
        <fullName evidence="3">ABC transporter substrate-binding protein</fullName>
    </submittedName>
</protein>
<dbReference type="PROSITE" id="PS01040">
    <property type="entry name" value="SBP_BACTERIAL_5"/>
    <property type="match status" value="1"/>
</dbReference>
<evidence type="ECO:0000313" key="3">
    <source>
        <dbReference type="EMBL" id="TES86523.1"/>
    </source>
</evidence>
<dbReference type="Proteomes" id="UP000320781">
    <property type="component" value="Unassembled WGS sequence"/>
</dbReference>
<dbReference type="InterPro" id="IPR000914">
    <property type="entry name" value="SBP_5_dom"/>
</dbReference>